<dbReference type="PANTHER" id="PTHR43080">
    <property type="entry name" value="CBS DOMAIN-CONTAINING PROTEIN CBSX3, MITOCHONDRIAL"/>
    <property type="match status" value="1"/>
</dbReference>
<keyword evidence="5" id="KW-1185">Reference proteome</keyword>
<keyword evidence="1 2" id="KW-0129">CBS domain</keyword>
<dbReference type="PROSITE" id="PS51371">
    <property type="entry name" value="CBS"/>
    <property type="match status" value="2"/>
</dbReference>
<accession>A0A6L7GJZ6</accession>
<dbReference type="Proteomes" id="UP000473531">
    <property type="component" value="Unassembled WGS sequence"/>
</dbReference>
<dbReference type="InterPro" id="IPR000644">
    <property type="entry name" value="CBS_dom"/>
</dbReference>
<dbReference type="AlphaFoldDB" id="A0A6L7GJZ6"/>
<evidence type="ECO:0000256" key="2">
    <source>
        <dbReference type="PROSITE-ProRule" id="PRU00703"/>
    </source>
</evidence>
<dbReference type="Gene3D" id="3.10.580.10">
    <property type="entry name" value="CBS-domain"/>
    <property type="match status" value="1"/>
</dbReference>
<evidence type="ECO:0000256" key="1">
    <source>
        <dbReference type="ARBA" id="ARBA00023122"/>
    </source>
</evidence>
<dbReference type="CDD" id="cd04623">
    <property type="entry name" value="CBS_pair_bac_euk"/>
    <property type="match status" value="1"/>
</dbReference>
<name>A0A6L7GJZ6_9SPHN</name>
<dbReference type="SMART" id="SM00116">
    <property type="entry name" value="CBS"/>
    <property type="match status" value="2"/>
</dbReference>
<reference evidence="4 5" key="1">
    <citation type="submission" date="2019-12" db="EMBL/GenBank/DDBJ databases">
        <title>Genomic-based taxomic classification of the family Erythrobacteraceae.</title>
        <authorList>
            <person name="Xu L."/>
        </authorList>
    </citation>
    <scope>NUCLEOTIDE SEQUENCE [LARGE SCALE GENOMIC DNA]</scope>
    <source>
        <strain evidence="4 5">KCTC 52259</strain>
    </source>
</reference>
<sequence>MEISHLIAGRDPSQIVTCDVSTPVREVIALLAERRIGALPVLRGDEVAGIFSERDLIYRVAEAGSDCLERPVGEVMTAPAITVSKHETVLDALGLMTRRRIRHLPVVNGSTMCGFISIGDLVKSRLDEIAHEAEAMRHYIQTV</sequence>
<dbReference type="SUPFAM" id="SSF54631">
    <property type="entry name" value="CBS-domain pair"/>
    <property type="match status" value="1"/>
</dbReference>
<feature type="domain" description="CBS" evidence="3">
    <location>
        <begin position="10"/>
        <end position="67"/>
    </location>
</feature>
<dbReference type="InterPro" id="IPR051257">
    <property type="entry name" value="Diverse_CBS-Domain"/>
</dbReference>
<protein>
    <submittedName>
        <fullName evidence="4">CBS domain-containing protein</fullName>
    </submittedName>
</protein>
<dbReference type="PANTHER" id="PTHR43080:SF2">
    <property type="entry name" value="CBS DOMAIN-CONTAINING PROTEIN"/>
    <property type="match status" value="1"/>
</dbReference>
<dbReference type="InterPro" id="IPR044725">
    <property type="entry name" value="CBSX3_CBS_dom"/>
</dbReference>
<comment type="caution">
    <text evidence="4">The sequence shown here is derived from an EMBL/GenBank/DDBJ whole genome shotgun (WGS) entry which is preliminary data.</text>
</comment>
<feature type="domain" description="CBS" evidence="3">
    <location>
        <begin position="76"/>
        <end position="134"/>
    </location>
</feature>
<evidence type="ECO:0000313" key="4">
    <source>
        <dbReference type="EMBL" id="MXP15238.1"/>
    </source>
</evidence>
<dbReference type="InterPro" id="IPR046342">
    <property type="entry name" value="CBS_dom_sf"/>
</dbReference>
<organism evidence="4 5">
    <name type="scientific">Allopontixanthobacter confluentis</name>
    <dbReference type="NCBI Taxonomy" id="1849021"/>
    <lineage>
        <taxon>Bacteria</taxon>
        <taxon>Pseudomonadati</taxon>
        <taxon>Pseudomonadota</taxon>
        <taxon>Alphaproteobacteria</taxon>
        <taxon>Sphingomonadales</taxon>
        <taxon>Erythrobacteraceae</taxon>
        <taxon>Allopontixanthobacter</taxon>
    </lineage>
</organism>
<dbReference type="Pfam" id="PF00571">
    <property type="entry name" value="CBS"/>
    <property type="match status" value="2"/>
</dbReference>
<dbReference type="OrthoDB" id="9807125at2"/>
<evidence type="ECO:0000313" key="5">
    <source>
        <dbReference type="Proteomes" id="UP000473531"/>
    </source>
</evidence>
<evidence type="ECO:0000259" key="3">
    <source>
        <dbReference type="PROSITE" id="PS51371"/>
    </source>
</evidence>
<dbReference type="EMBL" id="WTYU01000002">
    <property type="protein sequence ID" value="MXP15238.1"/>
    <property type="molecule type" value="Genomic_DNA"/>
</dbReference>
<gene>
    <name evidence="4" type="ORF">GRI44_10805</name>
</gene>
<proteinExistence type="predicted"/>
<dbReference type="RefSeq" id="WP_160601792.1">
    <property type="nucleotide sequence ID" value="NZ_WTYU01000002.1"/>
</dbReference>